<gene>
    <name evidence="1" type="ORF">GCM10009838_84480</name>
</gene>
<dbReference type="Proteomes" id="UP001499854">
    <property type="component" value="Unassembled WGS sequence"/>
</dbReference>
<protein>
    <submittedName>
        <fullName evidence="1">Uncharacterized protein</fullName>
    </submittedName>
</protein>
<sequence length="156" mass="16522">MNEEQLAAFYAGNARRWETAKREFAEREHGWHFALAPEAGRWADSFAAAEAAATGYAQDPSAWATRLVEQADAAGVILKPEPGRIRSAYAHRDSRTETETAIGFGFSPDSSEVLVVHAGQAVPHNLIAPAVGSDGAAALAVLRAVVDAFATVTAFA</sequence>
<comment type="caution">
    <text evidence="1">The sequence shown here is derived from an EMBL/GenBank/DDBJ whole genome shotgun (WGS) entry which is preliminary data.</text>
</comment>
<name>A0ABN2TEL9_9ACTN</name>
<accession>A0ABN2TEL9</accession>
<dbReference type="RefSeq" id="WP_344662868.1">
    <property type="nucleotide sequence ID" value="NZ_BAAAQM010000085.1"/>
</dbReference>
<reference evidence="1 2" key="1">
    <citation type="journal article" date="2019" name="Int. J. Syst. Evol. Microbiol.">
        <title>The Global Catalogue of Microorganisms (GCM) 10K type strain sequencing project: providing services to taxonomists for standard genome sequencing and annotation.</title>
        <authorList>
            <consortium name="The Broad Institute Genomics Platform"/>
            <consortium name="The Broad Institute Genome Sequencing Center for Infectious Disease"/>
            <person name="Wu L."/>
            <person name="Ma J."/>
        </authorList>
    </citation>
    <scope>NUCLEOTIDE SEQUENCE [LARGE SCALE GENOMIC DNA]</scope>
    <source>
        <strain evidence="1 2">JCM 16013</strain>
    </source>
</reference>
<evidence type="ECO:0000313" key="2">
    <source>
        <dbReference type="Proteomes" id="UP001499854"/>
    </source>
</evidence>
<proteinExistence type="predicted"/>
<keyword evidence="2" id="KW-1185">Reference proteome</keyword>
<organism evidence="1 2">
    <name type="scientific">Catenulispora subtropica</name>
    <dbReference type="NCBI Taxonomy" id="450798"/>
    <lineage>
        <taxon>Bacteria</taxon>
        <taxon>Bacillati</taxon>
        <taxon>Actinomycetota</taxon>
        <taxon>Actinomycetes</taxon>
        <taxon>Catenulisporales</taxon>
        <taxon>Catenulisporaceae</taxon>
        <taxon>Catenulispora</taxon>
    </lineage>
</organism>
<evidence type="ECO:0000313" key="1">
    <source>
        <dbReference type="EMBL" id="GAA2005366.1"/>
    </source>
</evidence>
<dbReference type="EMBL" id="BAAAQM010000085">
    <property type="protein sequence ID" value="GAA2005366.1"/>
    <property type="molecule type" value="Genomic_DNA"/>
</dbReference>